<dbReference type="InterPro" id="IPR032876">
    <property type="entry name" value="J_dom"/>
</dbReference>
<evidence type="ECO:0000313" key="5">
    <source>
        <dbReference type="Proteomes" id="UP000005481"/>
    </source>
</evidence>
<dbReference type="HOGENOM" id="CLU_391120_0_0_9"/>
<keyword evidence="1" id="KW-1133">Transmembrane helix</keyword>
<dbReference type="EMBL" id="AGCJ01000092">
    <property type="protein sequence ID" value="EHM37727.1"/>
    <property type="molecule type" value="Genomic_DNA"/>
</dbReference>
<evidence type="ECO:0000256" key="1">
    <source>
        <dbReference type="SAM" id="Phobius"/>
    </source>
</evidence>
<evidence type="ECO:0000259" key="3">
    <source>
        <dbReference type="Pfam" id="PF24801"/>
    </source>
</evidence>
<feature type="domain" description="Tip attachment protein J" evidence="2">
    <location>
        <begin position="559"/>
        <end position="660"/>
    </location>
</feature>
<dbReference type="Proteomes" id="UP000005481">
    <property type="component" value="Unassembled WGS sequence"/>
</dbReference>
<reference evidence="4 5" key="1">
    <citation type="submission" date="2011-08" db="EMBL/GenBank/DDBJ databases">
        <authorList>
            <person name="Weinstock G."/>
            <person name="Sodergren E."/>
            <person name="Clifton S."/>
            <person name="Fulton L."/>
            <person name="Fulton B."/>
            <person name="Courtney L."/>
            <person name="Fronick C."/>
            <person name="Harrison M."/>
            <person name="Strong C."/>
            <person name="Farmer C."/>
            <person name="Delahaunty K."/>
            <person name="Markovic C."/>
            <person name="Hall O."/>
            <person name="Minx P."/>
            <person name="Tomlinson C."/>
            <person name="Mitreva M."/>
            <person name="Hou S."/>
            <person name="Chen J."/>
            <person name="Wollam A."/>
            <person name="Pepin K.H."/>
            <person name="Johnson M."/>
            <person name="Bhonagiri V."/>
            <person name="Zhang X."/>
            <person name="Suruliraj S."/>
            <person name="Warren W."/>
            <person name="Chinwalla A."/>
            <person name="Mardis E.R."/>
            <person name="Wilson R.K."/>
        </authorList>
    </citation>
    <scope>NUCLEOTIDE SEQUENCE [LARGE SCALE GENOMIC DNA]</scope>
    <source>
        <strain evidence="4 5">F0357</strain>
    </source>
</reference>
<dbReference type="eggNOG" id="COG4733">
    <property type="taxonomic scope" value="Bacteria"/>
</dbReference>
<feature type="domain" description="Tip attachment protein J HDII-ins2" evidence="3">
    <location>
        <begin position="259"/>
        <end position="382"/>
    </location>
</feature>
<keyword evidence="5" id="KW-1185">Reference proteome</keyword>
<evidence type="ECO:0000259" key="2">
    <source>
        <dbReference type="Pfam" id="PF13550"/>
    </source>
</evidence>
<dbReference type="InterPro" id="IPR055385">
    <property type="entry name" value="GpJ_HDII-ins2"/>
</dbReference>
<dbReference type="PATRIC" id="fig|861450.3.peg.1895"/>
<sequence>MFDIIIIKNILTGEREHTRHEYEGQRLIDIVDIKDLQVFVNGIPVAIPYSYIPQDGDQVILTEELEGGMKGALGWILQIGLMVAAPFVGGWLGITSKFGQALAAGAFMILGGKIINSLCHVNQAHAAEQETSPTYGWDLPQVQTREGGLIGETYGETMPAGQLLMYHVETESETYVPDQPQAQPGGPFAKLFKKKHSYSGEKDVQYLNVLYSGGYGPVDSIDDIRIGYTPIENFEGVQIEKRLGTNDQEPISFFPYTIADQSIDMDCKQGSAVIRSTDSDQCNAIEVTTTWPGGIYSVKDDGNFENLTVKFIIGIRRTGSGDTWTEQACEVTEKVNSTVRRSYKFENLPTGRYDVRVLATNMPITSRKYAQMRWSLLSTYINTGQFVRPNKVLIALRIKATNQLNNGIPALNWRQKRMHVLVFNPRTRQYEEKSAQNPIWAAYDILHHCRRLKNVSTGQFEYVVDGCPADRFSKYFDEWQRAAAYADEMVDDGNGSTEKRFQLDAFFDTKQKRFEAANRAANVGHATLVRHGVNLGIVVDMPGTIKQIFGEGRTTMSTFTGNFSSRDERARSVQITYNDEQRDFKNTEFFVRSAKYAENRTLQDNTATVTLFGVSRRSQAHREALYYLATNERQLQTIQLSADVNALVCEYGDLIGVAHTVPRIGLESGRIVSVDGNKIKLDKEVTITAADVYSIIVHAPLMMCW</sequence>
<accession>G9YK53</accession>
<keyword evidence="1" id="KW-0472">Membrane</keyword>
<dbReference type="AlphaFoldDB" id="G9YK53"/>
<name>G9YK53_9FIRM</name>
<dbReference type="RefSeq" id="WP_006791023.1">
    <property type="nucleotide sequence ID" value="NZ_JH417615.1"/>
</dbReference>
<gene>
    <name evidence="4" type="ORF">HMPREF0080_02062</name>
</gene>
<dbReference type="InterPro" id="IPR053171">
    <property type="entry name" value="Viral_Tip_Attach_Protein"/>
</dbReference>
<keyword evidence="1" id="KW-0812">Transmembrane</keyword>
<dbReference type="PANTHER" id="PTHR36251:SF2">
    <property type="entry name" value="GIFSY-2 PROPHAGE HOST SPECIFICITY PROTEIN J, PHAGE LAMBDA"/>
    <property type="match status" value="1"/>
</dbReference>
<dbReference type="Pfam" id="PF24801">
    <property type="entry name" value="FNIII-A_GpJ"/>
    <property type="match status" value="1"/>
</dbReference>
<dbReference type="STRING" id="861450.HMPREF0080_02062"/>
<dbReference type="PANTHER" id="PTHR36251">
    <property type="entry name" value="FELS-1 PROPHAGE HOST SPECIFICITY PROTEIN-RELATED"/>
    <property type="match status" value="1"/>
</dbReference>
<comment type="caution">
    <text evidence="4">The sequence shown here is derived from an EMBL/GenBank/DDBJ whole genome shotgun (WGS) entry which is preliminary data.</text>
</comment>
<evidence type="ECO:0000313" key="4">
    <source>
        <dbReference type="EMBL" id="EHM37727.1"/>
    </source>
</evidence>
<organism evidence="4 5">
    <name type="scientific">Anaeroglobus geminatus F0357</name>
    <dbReference type="NCBI Taxonomy" id="861450"/>
    <lineage>
        <taxon>Bacteria</taxon>
        <taxon>Bacillati</taxon>
        <taxon>Bacillota</taxon>
        <taxon>Negativicutes</taxon>
        <taxon>Veillonellales</taxon>
        <taxon>Veillonellaceae</taxon>
        <taxon>Anaeroglobus</taxon>
    </lineage>
</organism>
<dbReference type="Pfam" id="PF13550">
    <property type="entry name" value="Phage-tail_3"/>
    <property type="match status" value="1"/>
</dbReference>
<protein>
    <submittedName>
        <fullName evidence="4">Uncharacterized protein</fullName>
    </submittedName>
</protein>
<proteinExistence type="predicted"/>
<feature type="transmembrane region" description="Helical" evidence="1">
    <location>
        <begin position="72"/>
        <end position="94"/>
    </location>
</feature>